<proteinExistence type="predicted"/>
<organism evidence="1 2">
    <name type="scientific">Armillaria ostoyae</name>
    <name type="common">Armillaria root rot fungus</name>
    <dbReference type="NCBI Taxonomy" id="47428"/>
    <lineage>
        <taxon>Eukaryota</taxon>
        <taxon>Fungi</taxon>
        <taxon>Dikarya</taxon>
        <taxon>Basidiomycota</taxon>
        <taxon>Agaricomycotina</taxon>
        <taxon>Agaricomycetes</taxon>
        <taxon>Agaricomycetidae</taxon>
        <taxon>Agaricales</taxon>
        <taxon>Marasmiineae</taxon>
        <taxon>Physalacriaceae</taxon>
        <taxon>Armillaria</taxon>
    </lineage>
</organism>
<protein>
    <submittedName>
        <fullName evidence="1">Uncharacterized protein</fullName>
    </submittedName>
</protein>
<name>A0A284S718_ARMOS</name>
<gene>
    <name evidence="1" type="ORF">ARMOST_20327</name>
</gene>
<accession>A0A284S718</accession>
<reference evidence="2" key="1">
    <citation type="journal article" date="2017" name="Nat. Ecol. Evol.">
        <title>Genome expansion and lineage-specific genetic innovations in the forest pathogenic fungi Armillaria.</title>
        <authorList>
            <person name="Sipos G."/>
            <person name="Prasanna A.N."/>
            <person name="Walter M.C."/>
            <person name="O'Connor E."/>
            <person name="Balint B."/>
            <person name="Krizsan K."/>
            <person name="Kiss B."/>
            <person name="Hess J."/>
            <person name="Varga T."/>
            <person name="Slot J."/>
            <person name="Riley R."/>
            <person name="Boka B."/>
            <person name="Rigling D."/>
            <person name="Barry K."/>
            <person name="Lee J."/>
            <person name="Mihaltcheva S."/>
            <person name="LaButti K."/>
            <person name="Lipzen A."/>
            <person name="Waldron R."/>
            <person name="Moloney N.M."/>
            <person name="Sperisen C."/>
            <person name="Kredics L."/>
            <person name="Vagvoelgyi C."/>
            <person name="Patrignani A."/>
            <person name="Fitzpatrick D."/>
            <person name="Nagy I."/>
            <person name="Doyle S."/>
            <person name="Anderson J.B."/>
            <person name="Grigoriev I.V."/>
            <person name="Gueldener U."/>
            <person name="Muensterkoetter M."/>
            <person name="Nagy L.G."/>
        </authorList>
    </citation>
    <scope>NUCLEOTIDE SEQUENCE [LARGE SCALE GENOMIC DNA]</scope>
    <source>
        <strain evidence="2">C18/9</strain>
    </source>
</reference>
<evidence type="ECO:0000313" key="1">
    <source>
        <dbReference type="EMBL" id="SJL16798.1"/>
    </source>
</evidence>
<evidence type="ECO:0000313" key="2">
    <source>
        <dbReference type="Proteomes" id="UP000219338"/>
    </source>
</evidence>
<sequence length="77" mass="8962">MGSAIGGLQKKSTNVYNNDNTVEHALVYLKDKFLWFFAIWSERPEFIDEKMNNLRRSEFLIVTIGGRGLMEGRICEY</sequence>
<dbReference type="EMBL" id="FUEG01000038">
    <property type="protein sequence ID" value="SJL16798.1"/>
    <property type="molecule type" value="Genomic_DNA"/>
</dbReference>
<keyword evidence="2" id="KW-1185">Reference proteome</keyword>
<dbReference type="Proteomes" id="UP000219338">
    <property type="component" value="Unassembled WGS sequence"/>
</dbReference>
<dbReference type="AlphaFoldDB" id="A0A284S718"/>